<evidence type="ECO:0008006" key="3">
    <source>
        <dbReference type="Google" id="ProtNLM"/>
    </source>
</evidence>
<accession>A0A1W1UMR2</accession>
<name>A0A1W1UMR2_9PAST</name>
<reference evidence="2" key="1">
    <citation type="submission" date="2017-04" db="EMBL/GenBank/DDBJ databases">
        <authorList>
            <person name="Varghese N."/>
            <person name="Submissions S."/>
        </authorList>
    </citation>
    <scope>NUCLEOTIDE SEQUENCE [LARGE SCALE GENOMIC DNA]</scope>
    <source>
        <strain evidence="2">DSM 23072</strain>
    </source>
</reference>
<evidence type="ECO:0000313" key="2">
    <source>
        <dbReference type="Proteomes" id="UP000192408"/>
    </source>
</evidence>
<evidence type="ECO:0000313" key="1">
    <source>
        <dbReference type="EMBL" id="SMB82360.1"/>
    </source>
</evidence>
<keyword evidence="2" id="KW-1185">Reference proteome</keyword>
<protein>
    <recommendedName>
        <fullName evidence="3">Ribbon-helix-helix protein, copG family</fullName>
    </recommendedName>
</protein>
<dbReference type="Proteomes" id="UP000192408">
    <property type="component" value="Unassembled WGS sequence"/>
</dbReference>
<organism evidence="1 2">
    <name type="scientific">Pasteurella testudinis DSM 23072</name>
    <dbReference type="NCBI Taxonomy" id="1122938"/>
    <lineage>
        <taxon>Bacteria</taxon>
        <taxon>Pseudomonadati</taxon>
        <taxon>Pseudomonadota</taxon>
        <taxon>Gammaproteobacteria</taxon>
        <taxon>Pasteurellales</taxon>
        <taxon>Pasteurellaceae</taxon>
        <taxon>Pasteurella</taxon>
    </lineage>
</organism>
<sequence>MTKRERSQTLGRKENVHVKLRPDELAVLDVEMKKNLLDSRSAMARTLIIEALRARGVAI</sequence>
<proteinExistence type="predicted"/>
<dbReference type="STRING" id="1122938.SAMN05660772_02079"/>
<gene>
    <name evidence="1" type="ORF">SAMN05660772_02079</name>
</gene>
<dbReference type="RefSeq" id="WP_084256554.1">
    <property type="nucleotide sequence ID" value="NZ_FWWV01000009.1"/>
</dbReference>
<dbReference type="AlphaFoldDB" id="A0A1W1UMR2"/>
<dbReference type="EMBL" id="FWWV01000009">
    <property type="protein sequence ID" value="SMB82360.1"/>
    <property type="molecule type" value="Genomic_DNA"/>
</dbReference>